<dbReference type="EMBL" id="SZOH01002773">
    <property type="protein sequence ID" value="TKI93294.1"/>
    <property type="molecule type" value="Genomic_DNA"/>
</dbReference>
<evidence type="ECO:0000313" key="3">
    <source>
        <dbReference type="Proteomes" id="UP000308444"/>
    </source>
</evidence>
<dbReference type="SUPFAM" id="SSF52540">
    <property type="entry name" value="P-loop containing nucleoside triphosphate hydrolases"/>
    <property type="match status" value="1"/>
</dbReference>
<dbReference type="PANTHER" id="PTHR42759:SF5">
    <property type="entry name" value="METHANOL DEHYDROGENASE REGULATOR"/>
    <property type="match status" value="1"/>
</dbReference>
<dbReference type="PANTHER" id="PTHR42759">
    <property type="entry name" value="MOXR FAMILY PROTEIN"/>
    <property type="match status" value="1"/>
</dbReference>
<dbReference type="Gene3D" id="3.40.50.300">
    <property type="entry name" value="P-loop containing nucleotide triphosphate hydrolases"/>
    <property type="match status" value="1"/>
</dbReference>
<dbReference type="Pfam" id="PF07726">
    <property type="entry name" value="AAA_3"/>
    <property type="match status" value="1"/>
</dbReference>
<accession>A0A9X9A3G8</accession>
<gene>
    <name evidence="2" type="ORF">FC695_30210</name>
</gene>
<dbReference type="InterPro" id="IPR050764">
    <property type="entry name" value="CbbQ/NirQ/NorQ/GpvN"/>
</dbReference>
<feature type="domain" description="ATPase AAA-3" evidence="1">
    <location>
        <begin position="1"/>
        <end position="78"/>
    </location>
</feature>
<dbReference type="InterPro" id="IPR027417">
    <property type="entry name" value="P-loop_NTPase"/>
</dbReference>
<feature type="non-terminal residue" evidence="2">
    <location>
        <position position="78"/>
    </location>
</feature>
<dbReference type="GO" id="GO:0016887">
    <property type="term" value="F:ATP hydrolysis activity"/>
    <property type="evidence" value="ECO:0007669"/>
    <property type="project" value="InterPro"/>
</dbReference>
<dbReference type="AlphaFoldDB" id="A0A9X9A3G8"/>
<evidence type="ECO:0000313" key="2">
    <source>
        <dbReference type="EMBL" id="TKI93294.1"/>
    </source>
</evidence>
<comment type="caution">
    <text evidence="2">The sequence shown here is derived from an EMBL/GenBank/DDBJ whole genome shotgun (WGS) entry which is preliminary data.</text>
</comment>
<name>A0A9X9A3G8_BACCE</name>
<organism evidence="2 3">
    <name type="scientific">Bacillus cereus</name>
    <dbReference type="NCBI Taxonomy" id="1396"/>
    <lineage>
        <taxon>Bacteria</taxon>
        <taxon>Bacillati</taxon>
        <taxon>Bacillota</taxon>
        <taxon>Bacilli</taxon>
        <taxon>Bacillales</taxon>
        <taxon>Bacillaceae</taxon>
        <taxon>Bacillus</taxon>
        <taxon>Bacillus cereus group</taxon>
    </lineage>
</organism>
<protein>
    <submittedName>
        <fullName evidence="2">Magnesium chelatase</fullName>
    </submittedName>
</protein>
<proteinExistence type="predicted"/>
<sequence length="78" mass="8803">VLPSDVTGIEYFNPKTSEFELRIGPVMTNILLADEINRAMPRTQSSLLEAMEERQVTLEKQSTPLPKPFFVIATQNPI</sequence>
<reference evidence="2 3" key="1">
    <citation type="journal article" date="2019" name="Environ. Microbiol.">
        <title>An active ?-lactamase is a part of an orchestrated cell wall stress resistance network of Bacillus subtilis and related rhizosphere species.</title>
        <authorList>
            <person name="Bucher T."/>
            <person name="Keren-Paz A."/>
            <person name="Hausser J."/>
            <person name="Olender T."/>
            <person name="Cytryn E."/>
            <person name="Kolodkin-Gal I."/>
        </authorList>
    </citation>
    <scope>NUCLEOTIDE SEQUENCE [LARGE SCALE GENOMIC DNA]</scope>
    <source>
        <strain evidence="2 3">I32</strain>
    </source>
</reference>
<dbReference type="GO" id="GO:0005524">
    <property type="term" value="F:ATP binding"/>
    <property type="evidence" value="ECO:0007669"/>
    <property type="project" value="InterPro"/>
</dbReference>
<feature type="non-terminal residue" evidence="2">
    <location>
        <position position="1"/>
    </location>
</feature>
<dbReference type="InterPro" id="IPR011703">
    <property type="entry name" value="ATPase_AAA-3"/>
</dbReference>
<evidence type="ECO:0000259" key="1">
    <source>
        <dbReference type="Pfam" id="PF07726"/>
    </source>
</evidence>
<dbReference type="Proteomes" id="UP000308444">
    <property type="component" value="Unassembled WGS sequence"/>
</dbReference>